<evidence type="ECO:0000313" key="2">
    <source>
        <dbReference type="EMBL" id="HDR00449.1"/>
    </source>
</evidence>
<gene>
    <name evidence="2" type="ORF">ENN51_09235</name>
</gene>
<feature type="transmembrane region" description="Helical" evidence="1">
    <location>
        <begin position="43"/>
        <end position="62"/>
    </location>
</feature>
<keyword evidence="1" id="KW-0472">Membrane</keyword>
<dbReference type="EMBL" id="DSBX01000354">
    <property type="protein sequence ID" value="HDR00449.1"/>
    <property type="molecule type" value="Genomic_DNA"/>
</dbReference>
<dbReference type="AlphaFoldDB" id="A0A7V0XFV6"/>
<keyword evidence="1" id="KW-0812">Transmembrane</keyword>
<protein>
    <submittedName>
        <fullName evidence="2">VWA domain-containing protein</fullName>
    </submittedName>
</protein>
<name>A0A7V0XFV6_UNCW3</name>
<keyword evidence="1" id="KW-1133">Transmembrane helix</keyword>
<reference evidence="2" key="1">
    <citation type="journal article" date="2020" name="mSystems">
        <title>Genome- and Community-Level Interaction Insights into Carbon Utilization and Element Cycling Functions of Hydrothermarchaeota in Hydrothermal Sediment.</title>
        <authorList>
            <person name="Zhou Z."/>
            <person name="Liu Y."/>
            <person name="Xu W."/>
            <person name="Pan J."/>
            <person name="Luo Z.H."/>
            <person name="Li M."/>
        </authorList>
    </citation>
    <scope>NUCLEOTIDE SEQUENCE [LARGE SCALE GENOMIC DNA]</scope>
    <source>
        <strain evidence="2">SpSt-1182</strain>
    </source>
</reference>
<feature type="non-terminal residue" evidence="2">
    <location>
        <position position="170"/>
    </location>
</feature>
<dbReference type="Proteomes" id="UP000885672">
    <property type="component" value="Unassembled WGS sequence"/>
</dbReference>
<evidence type="ECO:0000256" key="1">
    <source>
        <dbReference type="SAM" id="Phobius"/>
    </source>
</evidence>
<accession>A0A7V0XFV6</accession>
<proteinExistence type="predicted"/>
<comment type="caution">
    <text evidence="2">The sequence shown here is derived from an EMBL/GenBank/DDBJ whole genome shotgun (WGS) entry which is preliminary data.</text>
</comment>
<dbReference type="SUPFAM" id="SSF53300">
    <property type="entry name" value="vWA-like"/>
    <property type="match status" value="1"/>
</dbReference>
<sequence length="170" mass="18083">MSHVLLASIVVSACLLALAVGVHLRDIRRDPSPRTTSSLLVLLAMRLVSIVVLFAVLSGQVIRPSWLRPGRTVVVLVDVSHSMSFGGADSAVVRAVRALLPTLDAGVSLFLFAETTVVADEDLRLRPGTGPGRERTRMGAALAHVLRRQPGAVLLLSDGRDNGIKDPVQV</sequence>
<organism evidence="2">
    <name type="scientific">candidate division WOR-3 bacterium</name>
    <dbReference type="NCBI Taxonomy" id="2052148"/>
    <lineage>
        <taxon>Bacteria</taxon>
        <taxon>Bacteria division WOR-3</taxon>
    </lineage>
</organism>
<dbReference type="InterPro" id="IPR036465">
    <property type="entry name" value="vWFA_dom_sf"/>
</dbReference>